<sequence>MNSPSAGLFHLFKFMLIIWLLLCSGKLSQSLYASNDAIIVEADKTGNEGQGNQSINSSHKEPFKLPIQMFSFCSNLNEVCCSKINRSTAASDTPRISRAIDVDKLKCGAGPYDTPNKIVGEIDAIKNSWPGMVALVLNNQQFCGGTLIDSMHVVTAAHCVADMTPRNVAQLRVALGMHALKPKMDAEIFKKYNDIALLTMESPVTFTRTISPVCLPPISLADQYANRDAVTIGWGVPIENGTQPNVLQQVTIEIFSNSECRSIYKGVVRSGITDHMLCAAYPGIDTCSGDSGGPLFVQSTPGDSWIQVGIVSWGVGCADPEFPGVYTRISSFVGWINKHAVGRPS</sequence>
<dbReference type="PANTHER" id="PTHR24252:SF7">
    <property type="entry name" value="HYALIN"/>
    <property type="match status" value="1"/>
</dbReference>
<feature type="signal peptide" evidence="6">
    <location>
        <begin position="1"/>
        <end position="25"/>
    </location>
</feature>
<dbReference type="InterPro" id="IPR033116">
    <property type="entry name" value="TRYPSIN_SER"/>
</dbReference>
<dbReference type="AlphaFoldDB" id="A0A8J2RC49"/>
<gene>
    <name evidence="8" type="ORF">DGAL_LOCUS3737</name>
</gene>
<dbReference type="SUPFAM" id="SSF50494">
    <property type="entry name" value="Trypsin-like serine proteases"/>
    <property type="match status" value="1"/>
</dbReference>
<dbReference type="PROSITE" id="PS00134">
    <property type="entry name" value="TRYPSIN_HIS"/>
    <property type="match status" value="1"/>
</dbReference>
<keyword evidence="4" id="KW-1015">Disulfide bond</keyword>
<dbReference type="EMBL" id="CAKKLH010000057">
    <property type="protein sequence ID" value="CAH0101406.1"/>
    <property type="molecule type" value="Genomic_DNA"/>
</dbReference>
<keyword evidence="6" id="KW-0732">Signal</keyword>
<evidence type="ECO:0000259" key="7">
    <source>
        <dbReference type="PROSITE" id="PS50240"/>
    </source>
</evidence>
<feature type="chain" id="PRO_5035197041" description="Peptidase S1 domain-containing protein" evidence="6">
    <location>
        <begin position="26"/>
        <end position="345"/>
    </location>
</feature>
<dbReference type="SMART" id="SM00020">
    <property type="entry name" value="Tryp_SPc"/>
    <property type="match status" value="1"/>
</dbReference>
<feature type="domain" description="Peptidase S1" evidence="7">
    <location>
        <begin position="118"/>
        <end position="341"/>
    </location>
</feature>
<dbReference type="InterPro" id="IPR043504">
    <property type="entry name" value="Peptidase_S1_PA_chymotrypsin"/>
</dbReference>
<comment type="caution">
    <text evidence="8">The sequence shown here is derived from an EMBL/GenBank/DDBJ whole genome shotgun (WGS) entry which is preliminary data.</text>
</comment>
<evidence type="ECO:0000256" key="6">
    <source>
        <dbReference type="SAM" id="SignalP"/>
    </source>
</evidence>
<dbReference type="OrthoDB" id="546450at2759"/>
<evidence type="ECO:0000313" key="9">
    <source>
        <dbReference type="Proteomes" id="UP000789390"/>
    </source>
</evidence>
<dbReference type="InterPro" id="IPR018114">
    <property type="entry name" value="TRYPSIN_HIS"/>
</dbReference>
<name>A0A8J2RC49_9CRUS</name>
<dbReference type="PRINTS" id="PR00722">
    <property type="entry name" value="CHYMOTRYPSIN"/>
</dbReference>
<protein>
    <recommendedName>
        <fullName evidence="7">Peptidase S1 domain-containing protein</fullName>
    </recommendedName>
</protein>
<accession>A0A8J2RC49</accession>
<keyword evidence="1 5" id="KW-0645">Protease</keyword>
<dbReference type="InterPro" id="IPR001254">
    <property type="entry name" value="Trypsin_dom"/>
</dbReference>
<keyword evidence="2 5" id="KW-0378">Hydrolase</keyword>
<proteinExistence type="predicted"/>
<evidence type="ECO:0000256" key="5">
    <source>
        <dbReference type="RuleBase" id="RU363034"/>
    </source>
</evidence>
<evidence type="ECO:0000313" key="8">
    <source>
        <dbReference type="EMBL" id="CAH0101406.1"/>
    </source>
</evidence>
<dbReference type="Pfam" id="PF00089">
    <property type="entry name" value="Trypsin"/>
    <property type="match status" value="1"/>
</dbReference>
<evidence type="ECO:0000256" key="3">
    <source>
        <dbReference type="ARBA" id="ARBA00022825"/>
    </source>
</evidence>
<evidence type="ECO:0000256" key="4">
    <source>
        <dbReference type="ARBA" id="ARBA00023157"/>
    </source>
</evidence>
<dbReference type="PROSITE" id="PS50240">
    <property type="entry name" value="TRYPSIN_DOM"/>
    <property type="match status" value="1"/>
</dbReference>
<dbReference type="FunFam" id="2.40.10.10:FF:000006">
    <property type="entry name" value="Serine proteinase stubble"/>
    <property type="match status" value="1"/>
</dbReference>
<dbReference type="GO" id="GO:0004252">
    <property type="term" value="F:serine-type endopeptidase activity"/>
    <property type="evidence" value="ECO:0007669"/>
    <property type="project" value="InterPro"/>
</dbReference>
<dbReference type="Proteomes" id="UP000789390">
    <property type="component" value="Unassembled WGS sequence"/>
</dbReference>
<dbReference type="InterPro" id="IPR009003">
    <property type="entry name" value="Peptidase_S1_PA"/>
</dbReference>
<dbReference type="Gene3D" id="2.40.10.10">
    <property type="entry name" value="Trypsin-like serine proteases"/>
    <property type="match status" value="1"/>
</dbReference>
<organism evidence="8 9">
    <name type="scientific">Daphnia galeata</name>
    <dbReference type="NCBI Taxonomy" id="27404"/>
    <lineage>
        <taxon>Eukaryota</taxon>
        <taxon>Metazoa</taxon>
        <taxon>Ecdysozoa</taxon>
        <taxon>Arthropoda</taxon>
        <taxon>Crustacea</taxon>
        <taxon>Branchiopoda</taxon>
        <taxon>Diplostraca</taxon>
        <taxon>Cladocera</taxon>
        <taxon>Anomopoda</taxon>
        <taxon>Daphniidae</taxon>
        <taxon>Daphnia</taxon>
    </lineage>
</organism>
<reference evidence="8" key="1">
    <citation type="submission" date="2021-11" db="EMBL/GenBank/DDBJ databases">
        <authorList>
            <person name="Schell T."/>
        </authorList>
    </citation>
    <scope>NUCLEOTIDE SEQUENCE</scope>
    <source>
        <strain evidence="8">M5</strain>
    </source>
</reference>
<dbReference type="CDD" id="cd00190">
    <property type="entry name" value="Tryp_SPc"/>
    <property type="match status" value="1"/>
</dbReference>
<keyword evidence="9" id="KW-1185">Reference proteome</keyword>
<evidence type="ECO:0000256" key="1">
    <source>
        <dbReference type="ARBA" id="ARBA00022670"/>
    </source>
</evidence>
<dbReference type="PANTHER" id="PTHR24252">
    <property type="entry name" value="ACROSIN-RELATED"/>
    <property type="match status" value="1"/>
</dbReference>
<dbReference type="PROSITE" id="PS00135">
    <property type="entry name" value="TRYPSIN_SER"/>
    <property type="match status" value="1"/>
</dbReference>
<dbReference type="GO" id="GO:0006508">
    <property type="term" value="P:proteolysis"/>
    <property type="evidence" value="ECO:0007669"/>
    <property type="project" value="UniProtKB-KW"/>
</dbReference>
<evidence type="ECO:0000256" key="2">
    <source>
        <dbReference type="ARBA" id="ARBA00022801"/>
    </source>
</evidence>
<keyword evidence="3 5" id="KW-0720">Serine protease</keyword>
<dbReference type="InterPro" id="IPR001314">
    <property type="entry name" value="Peptidase_S1A"/>
</dbReference>